<reference evidence="2 3" key="1">
    <citation type="submission" date="2015-01" db="EMBL/GenBank/DDBJ databases">
        <title>Sequencing and annotation of Micromonospora carbonacea strain JXNU-1 genome.</title>
        <authorList>
            <person name="Long Z."/>
            <person name="Huang Y."/>
            <person name="Jiang Y."/>
        </authorList>
    </citation>
    <scope>NUCLEOTIDE SEQUENCE [LARGE SCALE GENOMIC DNA]</scope>
    <source>
        <strain evidence="2 3">JXNU-1</strain>
    </source>
</reference>
<evidence type="ECO:0008006" key="4">
    <source>
        <dbReference type="Google" id="ProtNLM"/>
    </source>
</evidence>
<keyword evidence="3" id="KW-1185">Reference proteome</keyword>
<evidence type="ECO:0000313" key="2">
    <source>
        <dbReference type="EMBL" id="KIR66308.1"/>
    </source>
</evidence>
<feature type="region of interest" description="Disordered" evidence="1">
    <location>
        <begin position="650"/>
        <end position="684"/>
    </location>
</feature>
<gene>
    <name evidence="2" type="ORF">TK50_14290</name>
</gene>
<dbReference type="AlphaFoldDB" id="A0A0D0W0E2"/>
<dbReference type="Proteomes" id="UP000032254">
    <property type="component" value="Unassembled WGS sequence"/>
</dbReference>
<protein>
    <recommendedName>
        <fullName evidence="4">Dynamin family protein</fullName>
    </recommendedName>
</protein>
<feature type="compositionally biased region" description="Basic and acidic residues" evidence="1">
    <location>
        <begin position="657"/>
        <end position="684"/>
    </location>
</feature>
<proteinExistence type="predicted"/>
<organism evidence="2 3">
    <name type="scientific">Micromonospora haikouensis</name>
    <dbReference type="NCBI Taxonomy" id="686309"/>
    <lineage>
        <taxon>Bacteria</taxon>
        <taxon>Bacillati</taxon>
        <taxon>Actinomycetota</taxon>
        <taxon>Actinomycetes</taxon>
        <taxon>Micromonosporales</taxon>
        <taxon>Micromonosporaceae</taxon>
        <taxon>Micromonospora</taxon>
    </lineage>
</organism>
<dbReference type="EMBL" id="JXSX01000001">
    <property type="protein sequence ID" value="KIR66308.1"/>
    <property type="molecule type" value="Genomic_DNA"/>
</dbReference>
<dbReference type="PATRIC" id="fig|47853.6.peg.3016"/>
<dbReference type="GeneID" id="301308770"/>
<name>A0A0D0W0E2_9ACTN</name>
<dbReference type="OrthoDB" id="9973711at2"/>
<accession>A0A0D0W0E2</accession>
<evidence type="ECO:0000313" key="3">
    <source>
        <dbReference type="Proteomes" id="UP000032254"/>
    </source>
</evidence>
<comment type="caution">
    <text evidence="2">The sequence shown here is derived from an EMBL/GenBank/DDBJ whole genome shotgun (WGS) entry which is preliminary data.</text>
</comment>
<sequence length="684" mass="72920">MRTRERAERLLAAVTEALPGGPHADAAREAAAQVVRVAQAPISVALLAEGDDDHVVSHHLWQPLLGGGAPALTPQRSTLGYVTAVRLRAVAQDRAAVRTVSVSFLDRAGIARCRSRLLDRLGDGQASAADWAQALAQARRLWPAADARCRAGLTELVALHRAEVFAEHLLGVEAVPARLDAVHQATMPFHVGGATGGVPPFPDATAPGPYAPGTELTQSVLHRVFPAVRRVTVEVDVPQARWPLADEPLELVDLPVLAPHLASGRADLLIEDELGAASAVVLLPGPRRDAERAVRAHPHVTVLAGPGGVALRAGPPAADDLRDAVLGAGRDAGRAARAARAHAAHLDLRRVLRATAAALDEEPAAAPPPPPAAQERLRDLVGRVGTELTALIDDVGRGVAGPDARLDAGMTPQAAVTQRVVARVHSWPQWAVLFAAVAEQHVQPGDGFDREEPPARPDVFEATFRATLRELPSVVGEVVDATVAAWRQRRSPRLGPLKAALLDDVEPARERLALDGSDAALTTLRRAVQLDWLTPAGAPDGAPPAADADAARQAFPLAPDRPLPWHDPHGPGRHQVTVMRVRRELVEAVRRLAVEGLAVEQARRVDAIRHALRELRAALPRTDAELRALAGAGPDVEPDPPQVLARRVEALLDEDDRPLRTEEPDRWSRTGGDDRPSRTDEEGR</sequence>
<dbReference type="RefSeq" id="WP_043963197.1">
    <property type="nucleotide sequence ID" value="NZ_JBIAOP010000016.1"/>
</dbReference>
<evidence type="ECO:0000256" key="1">
    <source>
        <dbReference type="SAM" id="MobiDB-lite"/>
    </source>
</evidence>